<protein>
    <submittedName>
        <fullName evidence="5">Pyruvate dehydrogenase E1 component alpha subunit</fullName>
    </submittedName>
</protein>
<keyword evidence="6" id="KW-1185">Reference proteome</keyword>
<dbReference type="GO" id="GO:0004739">
    <property type="term" value="F:pyruvate dehydrogenase (acetyl-transferring) activity"/>
    <property type="evidence" value="ECO:0007669"/>
    <property type="project" value="TreeGrafter"/>
</dbReference>
<dbReference type="EMBL" id="VIVK01000002">
    <property type="protein sequence ID" value="TWD75101.1"/>
    <property type="molecule type" value="Genomic_DNA"/>
</dbReference>
<gene>
    <name evidence="5" type="ORF">FB561_6538</name>
</gene>
<sequence>MEPTALDELAELYRSMLLIRSVELAIEKSHRAGKIAGSFHSSLGQESCAAGVCANLRRSDVVTSTHRGHGHALAKGVSAEAVLAELFKKTHGTSGGRGASMHLHDRSVGFFGETAIVAGGVPWAAGAAWAFKRQGRDDIAVSFGGDGAFANGVFTETLRLARFWSAPCLFVCENNGWAHSMPVERLFGPPGSIAAQVAAMGLRAEVVDGKDVRAVSEISKELVEYTRSGRPAFLECVVYRVRAHSINDADYRYRPKTDGTDWLSANDPLAAARRLVEQHHPGRAAGIDEEVAGLVALALQSAEAGQSPHPRTAFETVYATKGLEWNGHLEVR</sequence>
<comment type="cofactor">
    <cofactor evidence="1">
        <name>thiamine diphosphate</name>
        <dbReference type="ChEBI" id="CHEBI:58937"/>
    </cofactor>
</comment>
<organism evidence="5 6">
    <name type="scientific">Kribbella amoyensis</name>
    <dbReference type="NCBI Taxonomy" id="996641"/>
    <lineage>
        <taxon>Bacteria</taxon>
        <taxon>Bacillati</taxon>
        <taxon>Actinomycetota</taxon>
        <taxon>Actinomycetes</taxon>
        <taxon>Propionibacteriales</taxon>
        <taxon>Kribbellaceae</taxon>
        <taxon>Kribbella</taxon>
    </lineage>
</organism>
<dbReference type="Gene3D" id="3.40.50.970">
    <property type="match status" value="1"/>
</dbReference>
<evidence type="ECO:0000256" key="2">
    <source>
        <dbReference type="ARBA" id="ARBA00023002"/>
    </source>
</evidence>
<accession>A0A561B810</accession>
<dbReference type="InterPro" id="IPR001017">
    <property type="entry name" value="DH_E1"/>
</dbReference>
<evidence type="ECO:0000256" key="1">
    <source>
        <dbReference type="ARBA" id="ARBA00001964"/>
    </source>
</evidence>
<dbReference type="SUPFAM" id="SSF52518">
    <property type="entry name" value="Thiamin diphosphate-binding fold (THDP-binding)"/>
    <property type="match status" value="1"/>
</dbReference>
<dbReference type="AlphaFoldDB" id="A0A561B810"/>
<evidence type="ECO:0000256" key="3">
    <source>
        <dbReference type="ARBA" id="ARBA00023052"/>
    </source>
</evidence>
<dbReference type="RefSeq" id="WP_170284914.1">
    <property type="nucleotide sequence ID" value="NZ_VIVK01000002.1"/>
</dbReference>
<dbReference type="GO" id="GO:0006086">
    <property type="term" value="P:pyruvate decarboxylation to acetyl-CoA"/>
    <property type="evidence" value="ECO:0007669"/>
    <property type="project" value="TreeGrafter"/>
</dbReference>
<name>A0A561B810_9ACTN</name>
<dbReference type="Pfam" id="PF00676">
    <property type="entry name" value="E1_dh"/>
    <property type="match status" value="1"/>
</dbReference>
<evidence type="ECO:0000313" key="6">
    <source>
        <dbReference type="Proteomes" id="UP000318380"/>
    </source>
</evidence>
<dbReference type="InterPro" id="IPR050642">
    <property type="entry name" value="PDH_E1_Alpha_Subunit"/>
</dbReference>
<keyword evidence="5" id="KW-0670">Pyruvate</keyword>
<keyword evidence="2" id="KW-0560">Oxidoreductase</keyword>
<proteinExistence type="predicted"/>
<keyword evidence="3" id="KW-0786">Thiamine pyrophosphate</keyword>
<dbReference type="PANTHER" id="PTHR11516">
    <property type="entry name" value="PYRUVATE DEHYDROGENASE E1 COMPONENT, ALPHA SUBUNIT BACTERIAL AND ORGANELLAR"/>
    <property type="match status" value="1"/>
</dbReference>
<reference evidence="5 6" key="1">
    <citation type="submission" date="2019-06" db="EMBL/GenBank/DDBJ databases">
        <title>Sequencing the genomes of 1000 actinobacteria strains.</title>
        <authorList>
            <person name="Klenk H.-P."/>
        </authorList>
    </citation>
    <scope>NUCLEOTIDE SEQUENCE [LARGE SCALE GENOMIC DNA]</scope>
    <source>
        <strain evidence="5 6">DSM 24683</strain>
    </source>
</reference>
<comment type="caution">
    <text evidence="5">The sequence shown here is derived from an EMBL/GenBank/DDBJ whole genome shotgun (WGS) entry which is preliminary data.</text>
</comment>
<dbReference type="InterPro" id="IPR029061">
    <property type="entry name" value="THDP-binding"/>
</dbReference>
<dbReference type="PANTHER" id="PTHR11516:SF41">
    <property type="entry name" value="3-METHYL-2-OXOBUTANOATE DEHYDROGENASE SUBUNIT ALPHA"/>
    <property type="match status" value="1"/>
</dbReference>
<evidence type="ECO:0000313" key="5">
    <source>
        <dbReference type="EMBL" id="TWD75101.1"/>
    </source>
</evidence>
<dbReference type="CDD" id="cd02000">
    <property type="entry name" value="TPP_E1_PDC_ADC_BCADC"/>
    <property type="match status" value="1"/>
</dbReference>
<evidence type="ECO:0000259" key="4">
    <source>
        <dbReference type="Pfam" id="PF00676"/>
    </source>
</evidence>
<dbReference type="GO" id="GO:0000287">
    <property type="term" value="F:magnesium ion binding"/>
    <property type="evidence" value="ECO:0007669"/>
    <property type="project" value="UniProtKB-ARBA"/>
</dbReference>
<dbReference type="Proteomes" id="UP000318380">
    <property type="component" value="Unassembled WGS sequence"/>
</dbReference>
<feature type="domain" description="Dehydrogenase E1 component" evidence="4">
    <location>
        <begin position="15"/>
        <end position="310"/>
    </location>
</feature>